<reference evidence="2 3" key="1">
    <citation type="submission" date="2023-05" db="EMBL/GenBank/DDBJ databases">
        <title>Corynebacterium suedekumii sp. nov. and Corynebacterium breve sp. nov. isolated from raw cow's milk.</title>
        <authorList>
            <person name="Baer M.K."/>
            <person name="Mehl L."/>
            <person name="Hellmuth R."/>
            <person name="Marke G."/>
            <person name="Lipski A."/>
        </authorList>
    </citation>
    <scope>NUCLEOTIDE SEQUENCE [LARGE SCALE GENOMIC DNA]</scope>
    <source>
        <strain evidence="2 3">R4</strain>
    </source>
</reference>
<accession>A0ABY8VJY2</accession>
<gene>
    <name evidence="2" type="ORF">QP027_03850</name>
</gene>
<evidence type="ECO:0000256" key="1">
    <source>
        <dbReference type="SAM" id="MobiDB-lite"/>
    </source>
</evidence>
<dbReference type="RefSeq" id="WP_284826134.1">
    <property type="nucleotide sequence ID" value="NZ_CP126969.1"/>
</dbReference>
<keyword evidence="3" id="KW-1185">Reference proteome</keyword>
<feature type="region of interest" description="Disordered" evidence="1">
    <location>
        <begin position="1"/>
        <end position="36"/>
    </location>
</feature>
<dbReference type="EMBL" id="CP126969">
    <property type="protein sequence ID" value="WIM68538.1"/>
    <property type="molecule type" value="Genomic_DNA"/>
</dbReference>
<organism evidence="2 3">
    <name type="scientific">Corynebacterium breve</name>
    <dbReference type="NCBI Taxonomy" id="3049799"/>
    <lineage>
        <taxon>Bacteria</taxon>
        <taxon>Bacillati</taxon>
        <taxon>Actinomycetota</taxon>
        <taxon>Actinomycetes</taxon>
        <taxon>Mycobacteriales</taxon>
        <taxon>Corynebacteriaceae</taxon>
        <taxon>Corynebacterium</taxon>
    </lineage>
</organism>
<feature type="compositionally biased region" description="Acidic residues" evidence="1">
    <location>
        <begin position="26"/>
        <end position="35"/>
    </location>
</feature>
<sequence length="53" mass="6065">MPDGPVDRHAESPNDDRGDKMAPAEAEVDQDDDENAFSLRGWLSRWRPEEPQE</sequence>
<dbReference type="Proteomes" id="UP001225598">
    <property type="component" value="Chromosome"/>
</dbReference>
<name>A0ABY8VJY2_9CORY</name>
<proteinExistence type="predicted"/>
<evidence type="ECO:0000313" key="3">
    <source>
        <dbReference type="Proteomes" id="UP001225598"/>
    </source>
</evidence>
<protein>
    <submittedName>
        <fullName evidence="2">Uncharacterized protein</fullName>
    </submittedName>
</protein>
<evidence type="ECO:0000313" key="2">
    <source>
        <dbReference type="EMBL" id="WIM68538.1"/>
    </source>
</evidence>
<feature type="compositionally biased region" description="Basic and acidic residues" evidence="1">
    <location>
        <begin position="1"/>
        <end position="22"/>
    </location>
</feature>